<evidence type="ECO:0000256" key="1">
    <source>
        <dbReference type="SAM" id="SignalP"/>
    </source>
</evidence>
<proteinExistence type="predicted"/>
<dbReference type="EMBL" id="VXIV02003347">
    <property type="protein sequence ID" value="KAF6017996.1"/>
    <property type="molecule type" value="Genomic_DNA"/>
</dbReference>
<keyword evidence="1" id="KW-0732">Signal</keyword>
<evidence type="ECO:0000313" key="2">
    <source>
        <dbReference type="EMBL" id="KAF6017996.1"/>
    </source>
</evidence>
<dbReference type="AlphaFoldDB" id="A0A7J7IWS4"/>
<organism evidence="2 3">
    <name type="scientific">Bugula neritina</name>
    <name type="common">Brown bryozoan</name>
    <name type="synonym">Sertularia neritina</name>
    <dbReference type="NCBI Taxonomy" id="10212"/>
    <lineage>
        <taxon>Eukaryota</taxon>
        <taxon>Metazoa</taxon>
        <taxon>Spiralia</taxon>
        <taxon>Lophotrochozoa</taxon>
        <taxon>Bryozoa</taxon>
        <taxon>Gymnolaemata</taxon>
        <taxon>Cheilostomatida</taxon>
        <taxon>Flustrina</taxon>
        <taxon>Buguloidea</taxon>
        <taxon>Bugulidae</taxon>
        <taxon>Bugula</taxon>
    </lineage>
</organism>
<reference evidence="2" key="1">
    <citation type="submission" date="2020-06" db="EMBL/GenBank/DDBJ databases">
        <title>Draft genome of Bugula neritina, a colonial animal packing powerful symbionts and potential medicines.</title>
        <authorList>
            <person name="Rayko M."/>
        </authorList>
    </citation>
    <scope>NUCLEOTIDE SEQUENCE [LARGE SCALE GENOMIC DNA]</scope>
    <source>
        <strain evidence="2">Kwan_BN1</strain>
    </source>
</reference>
<sequence>MSLLWFCYGRLAYLMLLPCPHICSSYLKSKDNMRDKTQLIDKQRELAWSEYVKGAALHRSLSANHCADFS</sequence>
<comment type="caution">
    <text evidence="2">The sequence shown here is derived from an EMBL/GenBank/DDBJ whole genome shotgun (WGS) entry which is preliminary data.</text>
</comment>
<name>A0A7J7IWS4_BUGNE</name>
<feature type="chain" id="PRO_5029494344" evidence="1">
    <location>
        <begin position="26"/>
        <end position="70"/>
    </location>
</feature>
<protein>
    <submittedName>
        <fullName evidence="2">Uncharacterized protein</fullName>
    </submittedName>
</protein>
<keyword evidence="3" id="KW-1185">Reference proteome</keyword>
<feature type="signal peptide" evidence="1">
    <location>
        <begin position="1"/>
        <end position="25"/>
    </location>
</feature>
<evidence type="ECO:0000313" key="3">
    <source>
        <dbReference type="Proteomes" id="UP000593567"/>
    </source>
</evidence>
<dbReference type="Proteomes" id="UP000593567">
    <property type="component" value="Unassembled WGS sequence"/>
</dbReference>
<gene>
    <name evidence="2" type="ORF">EB796_023677</name>
</gene>
<accession>A0A7J7IWS4</accession>